<dbReference type="EMBL" id="JACGWN010000008">
    <property type="protein sequence ID" value="KAL0440565.1"/>
    <property type="molecule type" value="Genomic_DNA"/>
</dbReference>
<gene>
    <name evidence="1" type="ORF">Slati_2539500</name>
</gene>
<reference evidence="1" key="2">
    <citation type="journal article" date="2024" name="Plant">
        <title>Genomic evolution and insights into agronomic trait innovations of Sesamum species.</title>
        <authorList>
            <person name="Miao H."/>
            <person name="Wang L."/>
            <person name="Qu L."/>
            <person name="Liu H."/>
            <person name="Sun Y."/>
            <person name="Le M."/>
            <person name="Wang Q."/>
            <person name="Wei S."/>
            <person name="Zheng Y."/>
            <person name="Lin W."/>
            <person name="Duan Y."/>
            <person name="Cao H."/>
            <person name="Xiong S."/>
            <person name="Wang X."/>
            <person name="Wei L."/>
            <person name="Li C."/>
            <person name="Ma Q."/>
            <person name="Ju M."/>
            <person name="Zhao R."/>
            <person name="Li G."/>
            <person name="Mu C."/>
            <person name="Tian Q."/>
            <person name="Mei H."/>
            <person name="Zhang T."/>
            <person name="Gao T."/>
            <person name="Zhang H."/>
        </authorList>
    </citation>
    <scope>NUCLEOTIDE SEQUENCE</scope>
    <source>
        <strain evidence="1">KEN1</strain>
    </source>
</reference>
<organism evidence="1">
    <name type="scientific">Sesamum latifolium</name>
    <dbReference type="NCBI Taxonomy" id="2727402"/>
    <lineage>
        <taxon>Eukaryota</taxon>
        <taxon>Viridiplantae</taxon>
        <taxon>Streptophyta</taxon>
        <taxon>Embryophyta</taxon>
        <taxon>Tracheophyta</taxon>
        <taxon>Spermatophyta</taxon>
        <taxon>Magnoliopsida</taxon>
        <taxon>eudicotyledons</taxon>
        <taxon>Gunneridae</taxon>
        <taxon>Pentapetalae</taxon>
        <taxon>asterids</taxon>
        <taxon>lamiids</taxon>
        <taxon>Lamiales</taxon>
        <taxon>Pedaliaceae</taxon>
        <taxon>Sesamum</taxon>
    </lineage>
</organism>
<protein>
    <submittedName>
        <fullName evidence="1">Uncharacterized protein</fullName>
    </submittedName>
</protein>
<proteinExistence type="predicted"/>
<name>A0AAW2WK08_9LAMI</name>
<accession>A0AAW2WK08</accession>
<reference evidence="1" key="1">
    <citation type="submission" date="2020-06" db="EMBL/GenBank/DDBJ databases">
        <authorList>
            <person name="Li T."/>
            <person name="Hu X."/>
            <person name="Zhang T."/>
            <person name="Song X."/>
            <person name="Zhang H."/>
            <person name="Dai N."/>
            <person name="Sheng W."/>
            <person name="Hou X."/>
            <person name="Wei L."/>
        </authorList>
    </citation>
    <scope>NUCLEOTIDE SEQUENCE</scope>
    <source>
        <strain evidence="1">KEN1</strain>
        <tissue evidence="1">Leaf</tissue>
    </source>
</reference>
<dbReference type="AlphaFoldDB" id="A0AAW2WK08"/>
<comment type="caution">
    <text evidence="1">The sequence shown here is derived from an EMBL/GenBank/DDBJ whole genome shotgun (WGS) entry which is preliminary data.</text>
</comment>
<evidence type="ECO:0000313" key="1">
    <source>
        <dbReference type="EMBL" id="KAL0440565.1"/>
    </source>
</evidence>
<sequence length="72" mass="7938">MVGLLKITLYADGTSTTKNFSRHVFLNVLVPEVNGSEIMPLGWTTSLANPYKEVSTTSKEVSELHLIICLTK</sequence>